<dbReference type="EMBL" id="JANEYT010000040">
    <property type="protein sequence ID" value="MCQ1059566.1"/>
    <property type="molecule type" value="Genomic_DNA"/>
</dbReference>
<accession>A0ABT1N4A5</accession>
<evidence type="ECO:0000259" key="1">
    <source>
        <dbReference type="Pfam" id="PF06527"/>
    </source>
</evidence>
<evidence type="ECO:0000313" key="3">
    <source>
        <dbReference type="Proteomes" id="UP001524460"/>
    </source>
</evidence>
<name>A0ABT1N4A5_9GAMM</name>
<dbReference type="Proteomes" id="UP001524460">
    <property type="component" value="Unassembled WGS sequence"/>
</dbReference>
<proteinExistence type="predicted"/>
<feature type="domain" description="TniQ" evidence="1">
    <location>
        <begin position="8"/>
        <end position="158"/>
    </location>
</feature>
<comment type="caution">
    <text evidence="2">The sequence shown here is derived from an EMBL/GenBank/DDBJ whole genome shotgun (WGS) entry which is preliminary data.</text>
</comment>
<sequence length="405" mass="45770">MFLITPAKLYSDEALESFLIRLCEVNGFESFQLLSGAMRDYLIDTDHQAAGALPRELCQINLYHAKHSSGFRMRAFELLDSLFDSDARPLVKQALLRSAVTFSPNLSSVFRNGIHVPLCFARDGYTPVCSKCLQESPYIRQYWQFQPYQACHSHGIDLLFNCPSCQVALDYQKSEQITHCVCGFDLRDASPREASADNIALSRLVAEGEKLDVQSITSWLGALLWFTRNYKGMIAESECGEPDFSRAVEYFASWPHSLEKELKEVADGAELKLVKAFNHSDFSEVFGDLVSSARKLPSSDLRQNFILKAIIEFLHELVHDNPKSKVANIGDLKLTVPETAALLTTSTEQVYRLYEEGYLQSSIRFKLHSKLSPNDAVFFLRHVIELRASGMASDYSTNEVYLPSW</sequence>
<evidence type="ECO:0000313" key="2">
    <source>
        <dbReference type="EMBL" id="MCQ1059566.1"/>
    </source>
</evidence>
<keyword evidence="3" id="KW-1185">Reference proteome</keyword>
<organism evidence="2 3">
    <name type="scientific">Photobacterium pectinilyticum</name>
    <dbReference type="NCBI Taxonomy" id="2906793"/>
    <lineage>
        <taxon>Bacteria</taxon>
        <taxon>Pseudomonadati</taxon>
        <taxon>Pseudomonadota</taxon>
        <taxon>Gammaproteobacteria</taxon>
        <taxon>Vibrionales</taxon>
        <taxon>Vibrionaceae</taxon>
        <taxon>Photobacterium</taxon>
    </lineage>
</organism>
<dbReference type="RefSeq" id="WP_255043634.1">
    <property type="nucleotide sequence ID" value="NZ_JANEYT010000040.1"/>
</dbReference>
<protein>
    <submittedName>
        <fullName evidence="2">TniQ family protein</fullName>
    </submittedName>
</protein>
<gene>
    <name evidence="2" type="ORF">NHN17_16065</name>
</gene>
<reference evidence="2 3" key="1">
    <citation type="submission" date="2022-07" db="EMBL/GenBank/DDBJ databases">
        <title>Photobacterium pectinilyticum sp. nov., a marine bacterium isolated from surface seawater of Qingdao offshore.</title>
        <authorList>
            <person name="Wang X."/>
        </authorList>
    </citation>
    <scope>NUCLEOTIDE SEQUENCE [LARGE SCALE GENOMIC DNA]</scope>
    <source>
        <strain evidence="2 3">ZSDE20</strain>
    </source>
</reference>
<dbReference type="InterPro" id="IPR009492">
    <property type="entry name" value="TniQ"/>
</dbReference>
<dbReference type="Pfam" id="PF06527">
    <property type="entry name" value="TniQ"/>
    <property type="match status" value="1"/>
</dbReference>